<dbReference type="SUPFAM" id="SSF53244">
    <property type="entry name" value="MurD-like peptide ligases, peptide-binding domain"/>
    <property type="match status" value="1"/>
</dbReference>
<gene>
    <name evidence="5" type="ORF">UX20_C0004G0033</name>
</gene>
<comment type="pathway">
    <text evidence="2">Cell wall biogenesis; peptidoglycan biosynthesis.</text>
</comment>
<evidence type="ECO:0000256" key="1">
    <source>
        <dbReference type="ARBA" id="ARBA00005898"/>
    </source>
</evidence>
<dbReference type="Proteomes" id="UP000034911">
    <property type="component" value="Unassembled WGS sequence"/>
</dbReference>
<name>A0A0G1N0R4_9BACT</name>
<dbReference type="GO" id="GO:0009252">
    <property type="term" value="P:peptidoglycan biosynthetic process"/>
    <property type="evidence" value="ECO:0007669"/>
    <property type="project" value="UniProtKB-UniPathway"/>
</dbReference>
<dbReference type="STRING" id="1619050.UX20_C0004G0033"/>
<dbReference type="GO" id="GO:0016881">
    <property type="term" value="F:acid-amino acid ligase activity"/>
    <property type="evidence" value="ECO:0007669"/>
    <property type="project" value="InterPro"/>
</dbReference>
<dbReference type="GO" id="GO:0008360">
    <property type="term" value="P:regulation of cell shape"/>
    <property type="evidence" value="ECO:0007669"/>
    <property type="project" value="UniProtKB-KW"/>
</dbReference>
<dbReference type="NCBIfam" id="TIGR01085">
    <property type="entry name" value="murE"/>
    <property type="match status" value="1"/>
</dbReference>
<accession>A0A0G1N0R4</accession>
<dbReference type="AlphaFoldDB" id="A0A0G1N0R4"/>
<evidence type="ECO:0000259" key="4">
    <source>
        <dbReference type="Pfam" id="PF08245"/>
    </source>
</evidence>
<reference evidence="5 6" key="1">
    <citation type="journal article" date="2015" name="Nature">
        <title>rRNA introns, odd ribosomes, and small enigmatic genomes across a large radiation of phyla.</title>
        <authorList>
            <person name="Brown C.T."/>
            <person name="Hug L.A."/>
            <person name="Thomas B.C."/>
            <person name="Sharon I."/>
            <person name="Castelle C.J."/>
            <person name="Singh A."/>
            <person name="Wilkins M.J."/>
            <person name="Williams K.H."/>
            <person name="Banfield J.F."/>
        </authorList>
    </citation>
    <scope>NUCLEOTIDE SEQUENCE [LARGE SCALE GENOMIC DNA]</scope>
</reference>
<dbReference type="Pfam" id="PF08245">
    <property type="entry name" value="Mur_ligase_M"/>
    <property type="match status" value="1"/>
</dbReference>
<dbReference type="PANTHER" id="PTHR23135">
    <property type="entry name" value="MUR LIGASE FAMILY MEMBER"/>
    <property type="match status" value="1"/>
</dbReference>
<evidence type="ECO:0000259" key="3">
    <source>
        <dbReference type="Pfam" id="PF02875"/>
    </source>
</evidence>
<keyword evidence="2" id="KW-0573">Peptidoglycan synthesis</keyword>
<feature type="domain" description="Mur ligase central" evidence="4">
    <location>
        <begin position="43"/>
        <end position="261"/>
    </location>
</feature>
<dbReference type="Gene3D" id="3.40.1190.10">
    <property type="entry name" value="Mur-like, catalytic domain"/>
    <property type="match status" value="1"/>
</dbReference>
<evidence type="ECO:0000313" key="6">
    <source>
        <dbReference type="Proteomes" id="UP000034911"/>
    </source>
</evidence>
<keyword evidence="2" id="KW-0961">Cell wall biogenesis/degradation</keyword>
<organism evidence="5 6">
    <name type="scientific">Candidatus Magasanikbacteria bacterium GW2011_GWC2_45_8</name>
    <dbReference type="NCBI Taxonomy" id="1619050"/>
    <lineage>
        <taxon>Bacteria</taxon>
        <taxon>Candidatus Magasanikiibacteriota</taxon>
    </lineage>
</organism>
<keyword evidence="2" id="KW-0131">Cell cycle</keyword>
<feature type="domain" description="Mur ligase C-terminal" evidence="3">
    <location>
        <begin position="284"/>
        <end position="416"/>
    </location>
</feature>
<dbReference type="GO" id="GO:0071555">
    <property type="term" value="P:cell wall organization"/>
    <property type="evidence" value="ECO:0007669"/>
    <property type="project" value="UniProtKB-KW"/>
</dbReference>
<dbReference type="GO" id="GO:0005737">
    <property type="term" value="C:cytoplasm"/>
    <property type="evidence" value="ECO:0007669"/>
    <property type="project" value="UniProtKB-SubCell"/>
</dbReference>
<proteinExistence type="inferred from homology"/>
<dbReference type="GO" id="GO:0051301">
    <property type="term" value="P:cell division"/>
    <property type="evidence" value="ECO:0007669"/>
    <property type="project" value="UniProtKB-KW"/>
</dbReference>
<dbReference type="InterPro" id="IPR036615">
    <property type="entry name" value="Mur_ligase_C_dom_sf"/>
</dbReference>
<comment type="similarity">
    <text evidence="1">Belongs to the MurCDEF family. MurE subfamily.</text>
</comment>
<comment type="caution">
    <text evidence="5">The sequence shown here is derived from an EMBL/GenBank/DDBJ whole genome shotgun (WGS) entry which is preliminary data.</text>
</comment>
<dbReference type="InterPro" id="IPR004101">
    <property type="entry name" value="Mur_ligase_C"/>
</dbReference>
<dbReference type="InterPro" id="IPR036565">
    <property type="entry name" value="Mur-like_cat_sf"/>
</dbReference>
<dbReference type="Gene3D" id="3.90.190.20">
    <property type="entry name" value="Mur ligase, C-terminal domain"/>
    <property type="match status" value="1"/>
</dbReference>
<evidence type="ECO:0000313" key="5">
    <source>
        <dbReference type="EMBL" id="KKU14206.1"/>
    </source>
</evidence>
<dbReference type="SUPFAM" id="SSF53623">
    <property type="entry name" value="MurD-like peptide ligases, catalytic domain"/>
    <property type="match status" value="1"/>
</dbReference>
<protein>
    <submittedName>
        <fullName evidence="5">UDP-N-acetylmuramyl-tripeptide synthetase</fullName>
    </submittedName>
</protein>
<keyword evidence="2" id="KW-0133">Cell shape</keyword>
<dbReference type="InterPro" id="IPR013221">
    <property type="entry name" value="Mur_ligase_cen"/>
</dbReference>
<evidence type="ECO:0000256" key="2">
    <source>
        <dbReference type="RuleBase" id="RU004135"/>
    </source>
</evidence>
<comment type="subcellular location">
    <subcellularLocation>
        <location evidence="2">Cytoplasm</location>
    </subcellularLocation>
</comment>
<dbReference type="EMBL" id="LCLH01000004">
    <property type="protein sequence ID" value="KKU14206.1"/>
    <property type="molecule type" value="Genomic_DNA"/>
</dbReference>
<dbReference type="UniPathway" id="UPA00219"/>
<dbReference type="PANTHER" id="PTHR23135:SF4">
    <property type="entry name" value="UDP-N-ACETYLMURAMOYL-L-ALANYL-D-GLUTAMATE--2,6-DIAMINOPIMELATE LIGASE MURE HOMOLOG, CHLOROPLASTIC"/>
    <property type="match status" value="1"/>
</dbReference>
<dbReference type="Pfam" id="PF02875">
    <property type="entry name" value="Mur_ligase_C"/>
    <property type="match status" value="1"/>
</dbReference>
<dbReference type="GO" id="GO:0005524">
    <property type="term" value="F:ATP binding"/>
    <property type="evidence" value="ECO:0007669"/>
    <property type="project" value="InterPro"/>
</dbReference>
<keyword evidence="2" id="KW-0132">Cell division</keyword>
<sequence length="448" mass="49937">MALKKYIKKLLPATLFSLYHWKMALLGALWYRQPSKELLVIGVTGTSGKSSTIYILRQLLEQAGYKVGALSTIEFYINGWQKLNDRKMTTLGRMQTQGFLHRMVNAGCDVAIIETTSQAVLQYRHRFINYDVMLLTNLYPEHIEAHGGFENYKNAKIELFKHLAWCAPKKLRGAVFPKTAILNGNNEHAMDFARAAHGVRALYFGHKDLPWYKESAEDKVVNFADVRVTPQGTAFSAEGEVFQSPLYGTYTIMNIGAGLAVGRVLGIEWPILQKAVAQLSQIPGRLEFINAGQAFKVIVDYAFEPVAMEELYKTVAGFNPRRVIHVLGSTGGGRDKARRFTVGELVGKKADYVVVTNEDPYDTPPEEIMRDVASASVRAGKQEGVNLWQILDRQKAIAHAFSLAQEGDVVLITGKGCEQAMCVAGDKKIPWDDRVVAKQELSKLGKHL</sequence>
<dbReference type="InterPro" id="IPR005761">
    <property type="entry name" value="UDP-N-AcMur-Glu-dNH2Pim_ligase"/>
</dbReference>